<dbReference type="Gene3D" id="3.90.1440.10">
    <property type="entry name" value="SecA, preprotein cross-linking domain"/>
    <property type="match status" value="1"/>
</dbReference>
<proteinExistence type="inferred from homology"/>
<evidence type="ECO:0000256" key="10">
    <source>
        <dbReference type="ARBA" id="ARBA00022840"/>
    </source>
</evidence>
<sequence>MSILERALRMGEAKQFKAYSKRVERINNWEPELQESSDDELKEQFAELRERAREGEDIDELLPEAFALTREVGRRKMAMRHFDVQLIGGMVLHDGQIAEMRTGEGKTLTGTLAVVVNALPGKGVHVVTVNDYLARRDADWMRPIYEGLGLTVGVLQNNQPYEEKRAAYAADITYGTNSEFGFDYLRDNMATRLEEKVQHGGRIGEDGRPIAMHNFAIVDEVDNILIDEARTPLIISGAPEQAGDLYDRFAKLAPNMIPGKKPEGMDPRAKKEFTADYDYEYDEKHKTVSVTEQGVEKAERFLGIEHLYRAENGNLVNHLHQALKAESLYKKDVDYAVIDDEVKIIDEFTGRILDGRRWSEGLHQAVEAKEGVRVREENQTLATVTLQNYFRMYDKLAGMSGTALTEATEFMKIYKVGVVEIPTNRPMVRKDQNDQIYKTREGKWRAVAKAIQERHDKGQPVLVGTISVETSELLSERLRKMGVPHTVLNAKPEHAEREGSIIAEAGSPGAVTIATNMAGRGVDIKLGGNAEHLTEIELVKLGLRPGDPDYEERFEQILPKIEERVEANKEIVAEAGGLFIVGTERHESRRIDNQLRGRAGRQGDPGESRFFLSAEDDLVRLFAGDRIYKILDRLGPKGEDGEEEPIEAKMLTKQIEGAQRKVEEQNYLIRKRVLEYDDVMNQQREVVYKYRDEVLEGRDMADVAREQIAEVIGRTVDEYTPGDFADDWDLEGLWVQLDQIYHVDFGVEELDRSAIDRDELKRMLSEDALGLYDEREEELGEELMRMLERYLILQIIDQRWREHLYDMDYLREGIHLRGFAQIEPLVAYKNEAFTLFADLMNSIWADFARMIYNVEVEVQGPEQPEGGAVQAPPQEWTPQQQSNFGALEYYGGTEADQPTAYTNGDDGPQVEEPPVVAQRRVTEHETIGRNDPCWCGSGKKFKKCHGA</sequence>
<dbReference type="InterPro" id="IPR004027">
    <property type="entry name" value="SEC_C_motif"/>
</dbReference>
<dbReference type="GO" id="GO:0006605">
    <property type="term" value="P:protein targeting"/>
    <property type="evidence" value="ECO:0007669"/>
    <property type="project" value="UniProtKB-UniRule"/>
</dbReference>
<dbReference type="InterPro" id="IPR044722">
    <property type="entry name" value="SecA_SF2_C"/>
</dbReference>
<keyword evidence="6 15" id="KW-0963">Cytoplasm</keyword>
<accession>A0A9X3MY77</accession>
<dbReference type="InterPro" id="IPR000185">
    <property type="entry name" value="SecA"/>
</dbReference>
<dbReference type="NCBIfam" id="TIGR00963">
    <property type="entry name" value="secA"/>
    <property type="match status" value="1"/>
</dbReference>
<reference evidence="20" key="1">
    <citation type="submission" date="2022-10" db="EMBL/GenBank/DDBJ databases">
        <title>The WGS of Solirubrobacter ginsenosidimutans DSM 21036.</title>
        <authorList>
            <person name="Jiang Z."/>
        </authorList>
    </citation>
    <scope>NUCLEOTIDE SEQUENCE</scope>
    <source>
        <strain evidence="20">DSM 21036</strain>
    </source>
</reference>
<dbReference type="GO" id="GO:0005524">
    <property type="term" value="F:ATP binding"/>
    <property type="evidence" value="ECO:0007669"/>
    <property type="project" value="UniProtKB-UniRule"/>
</dbReference>
<evidence type="ECO:0000256" key="9">
    <source>
        <dbReference type="ARBA" id="ARBA00022833"/>
    </source>
</evidence>
<dbReference type="PROSITE" id="PS51196">
    <property type="entry name" value="SECA_MOTOR_DEAD"/>
    <property type="match status" value="1"/>
</dbReference>
<dbReference type="Pfam" id="PF21090">
    <property type="entry name" value="P-loop_SecA"/>
    <property type="match status" value="1"/>
</dbReference>
<dbReference type="InterPro" id="IPR011115">
    <property type="entry name" value="SecA_DEAD"/>
</dbReference>
<feature type="binding site" evidence="15">
    <location>
        <position position="523"/>
    </location>
    <ligand>
        <name>ATP</name>
        <dbReference type="ChEBI" id="CHEBI:30616"/>
    </ligand>
</feature>
<evidence type="ECO:0000256" key="8">
    <source>
        <dbReference type="ARBA" id="ARBA00022741"/>
    </source>
</evidence>
<keyword evidence="14 15" id="KW-0472">Membrane</keyword>
<dbReference type="NCBIfam" id="NF009538">
    <property type="entry name" value="PRK12904.1"/>
    <property type="match status" value="1"/>
</dbReference>
<dbReference type="PROSITE" id="PS01312">
    <property type="entry name" value="SECA"/>
    <property type="match status" value="1"/>
</dbReference>
<dbReference type="SUPFAM" id="SSF81767">
    <property type="entry name" value="Pre-protein crosslinking domain of SecA"/>
    <property type="match status" value="1"/>
</dbReference>
<dbReference type="GO" id="GO:0065002">
    <property type="term" value="P:intracellular protein transmembrane transport"/>
    <property type="evidence" value="ECO:0007669"/>
    <property type="project" value="UniProtKB-UniRule"/>
</dbReference>
<dbReference type="InterPro" id="IPR014018">
    <property type="entry name" value="SecA_motor_DEAD"/>
</dbReference>
<evidence type="ECO:0000256" key="3">
    <source>
        <dbReference type="ARBA" id="ARBA00007650"/>
    </source>
</evidence>
<keyword evidence="4 15" id="KW-0813">Transport</keyword>
<dbReference type="PRINTS" id="PR00906">
    <property type="entry name" value="SECA"/>
</dbReference>
<dbReference type="PANTHER" id="PTHR30612">
    <property type="entry name" value="SECA INNER MEMBRANE COMPONENT OF SEC PROTEIN SECRETION SYSTEM"/>
    <property type="match status" value="1"/>
</dbReference>
<evidence type="ECO:0000256" key="11">
    <source>
        <dbReference type="ARBA" id="ARBA00022927"/>
    </source>
</evidence>
<dbReference type="CDD" id="cd18803">
    <property type="entry name" value="SF2_C_secA"/>
    <property type="match status" value="1"/>
</dbReference>
<keyword evidence="11 15" id="KW-0653">Protein transport</keyword>
<keyword evidence="10 15" id="KW-0067">ATP-binding</keyword>
<dbReference type="AlphaFoldDB" id="A0A9X3MY77"/>
<comment type="caution">
    <text evidence="20">The sequence shown here is derived from an EMBL/GenBank/DDBJ whole genome shotgun (WGS) entry which is preliminary data.</text>
</comment>
<dbReference type="EC" id="7.4.2.8" evidence="15"/>
<dbReference type="RefSeq" id="WP_270044428.1">
    <property type="nucleotide sequence ID" value="NZ_JAPDOD010000043.1"/>
</dbReference>
<comment type="subcellular location">
    <subcellularLocation>
        <location evidence="15">Cell membrane</location>
        <topology evidence="15">Peripheral membrane protein</topology>
        <orientation evidence="15">Cytoplasmic side</orientation>
    </subcellularLocation>
    <subcellularLocation>
        <location evidence="15">Cytoplasm</location>
    </subcellularLocation>
    <subcellularLocation>
        <location evidence="2">Membrane</location>
        <topology evidence="2">Peripheral membrane protein</topology>
    </subcellularLocation>
    <text evidence="15">Distribution is 50-50.</text>
</comment>
<evidence type="ECO:0000256" key="7">
    <source>
        <dbReference type="ARBA" id="ARBA00022723"/>
    </source>
</evidence>
<evidence type="ECO:0000256" key="16">
    <source>
        <dbReference type="RuleBase" id="RU003874"/>
    </source>
</evidence>
<dbReference type="GO" id="GO:0046872">
    <property type="term" value="F:metal ion binding"/>
    <property type="evidence" value="ECO:0007669"/>
    <property type="project" value="UniProtKB-KW"/>
</dbReference>
<dbReference type="Pfam" id="PF01043">
    <property type="entry name" value="SecA_PP_bind"/>
    <property type="match status" value="1"/>
</dbReference>
<dbReference type="InterPro" id="IPR011116">
    <property type="entry name" value="SecA_Wing/Scaffold"/>
</dbReference>
<name>A0A9X3MY77_9ACTN</name>
<dbReference type="InterPro" id="IPR027417">
    <property type="entry name" value="P-loop_NTPase"/>
</dbReference>
<evidence type="ECO:0000256" key="4">
    <source>
        <dbReference type="ARBA" id="ARBA00022448"/>
    </source>
</evidence>
<dbReference type="InterPro" id="IPR011130">
    <property type="entry name" value="SecA_preprotein_X-link_dom"/>
</dbReference>
<dbReference type="GO" id="GO:0005886">
    <property type="term" value="C:plasma membrane"/>
    <property type="evidence" value="ECO:0007669"/>
    <property type="project" value="UniProtKB-SubCell"/>
</dbReference>
<organism evidence="20 21">
    <name type="scientific">Solirubrobacter ginsenosidimutans</name>
    <dbReference type="NCBI Taxonomy" id="490573"/>
    <lineage>
        <taxon>Bacteria</taxon>
        <taxon>Bacillati</taxon>
        <taxon>Actinomycetota</taxon>
        <taxon>Thermoleophilia</taxon>
        <taxon>Solirubrobacterales</taxon>
        <taxon>Solirubrobacteraceae</taxon>
        <taxon>Solirubrobacter</taxon>
    </lineage>
</organism>
<keyword evidence="13 15" id="KW-0811">Translocation</keyword>
<evidence type="ECO:0000313" key="20">
    <source>
        <dbReference type="EMBL" id="MDA0165171.1"/>
    </source>
</evidence>
<evidence type="ECO:0000256" key="2">
    <source>
        <dbReference type="ARBA" id="ARBA00004170"/>
    </source>
</evidence>
<keyword evidence="21" id="KW-1185">Reference proteome</keyword>
<dbReference type="FunFam" id="3.40.50.300:FF:000113">
    <property type="entry name" value="Preprotein translocase subunit SecA"/>
    <property type="match status" value="1"/>
</dbReference>
<dbReference type="Gene3D" id="1.10.3060.10">
    <property type="entry name" value="Helical scaffold and wing domains of SecA"/>
    <property type="match status" value="1"/>
</dbReference>
<feature type="binding site" evidence="15">
    <location>
        <begin position="103"/>
        <end position="107"/>
    </location>
    <ligand>
        <name>ATP</name>
        <dbReference type="ChEBI" id="CHEBI:30616"/>
    </ligand>
</feature>
<dbReference type="InterPro" id="IPR020937">
    <property type="entry name" value="SecA_CS"/>
</dbReference>
<dbReference type="CDD" id="cd17928">
    <property type="entry name" value="DEXDc_SecA"/>
    <property type="match status" value="1"/>
</dbReference>
<comment type="cofactor">
    <cofactor evidence="1">
        <name>Zn(2+)</name>
        <dbReference type="ChEBI" id="CHEBI:29105"/>
    </cofactor>
</comment>
<dbReference type="PROSITE" id="PS51194">
    <property type="entry name" value="HELICASE_CTER"/>
    <property type="match status" value="1"/>
</dbReference>
<comment type="similarity">
    <text evidence="3 15 16">Belongs to the SecA family.</text>
</comment>
<dbReference type="GO" id="GO:0005829">
    <property type="term" value="C:cytosol"/>
    <property type="evidence" value="ECO:0007669"/>
    <property type="project" value="TreeGrafter"/>
</dbReference>
<gene>
    <name evidence="15 20" type="primary">secA</name>
    <name evidence="20" type="ORF">OM076_33185</name>
</gene>
<dbReference type="HAMAP" id="MF_01382">
    <property type="entry name" value="SecA"/>
    <property type="match status" value="1"/>
</dbReference>
<keyword evidence="7" id="KW-0479">Metal-binding</keyword>
<dbReference type="Pfam" id="PF02810">
    <property type="entry name" value="SEC-C"/>
    <property type="match status" value="1"/>
</dbReference>
<evidence type="ECO:0000256" key="14">
    <source>
        <dbReference type="ARBA" id="ARBA00023136"/>
    </source>
</evidence>
<keyword evidence="5 15" id="KW-1003">Cell membrane</keyword>
<evidence type="ECO:0000256" key="13">
    <source>
        <dbReference type="ARBA" id="ARBA00023010"/>
    </source>
</evidence>
<protein>
    <recommendedName>
        <fullName evidence="15 16">Protein translocase subunit SecA</fullName>
        <ecNumber evidence="15">7.4.2.8</ecNumber>
    </recommendedName>
</protein>
<dbReference type="InterPro" id="IPR014001">
    <property type="entry name" value="Helicase_ATP-bd"/>
</dbReference>
<feature type="domain" description="Helicase C-terminal" evidence="18">
    <location>
        <begin position="432"/>
        <end position="652"/>
    </location>
</feature>
<dbReference type="Pfam" id="PF07517">
    <property type="entry name" value="SecA_DEAD"/>
    <property type="match status" value="1"/>
</dbReference>
<dbReference type="EMBL" id="JAPDOD010000043">
    <property type="protein sequence ID" value="MDA0165171.1"/>
    <property type="molecule type" value="Genomic_DNA"/>
</dbReference>
<keyword evidence="9" id="KW-0862">Zinc</keyword>
<dbReference type="SMART" id="SM00958">
    <property type="entry name" value="SecA_PP_bind"/>
    <property type="match status" value="1"/>
</dbReference>
<evidence type="ECO:0000256" key="12">
    <source>
        <dbReference type="ARBA" id="ARBA00022967"/>
    </source>
</evidence>
<dbReference type="GO" id="GO:0017038">
    <property type="term" value="P:protein import"/>
    <property type="evidence" value="ECO:0007669"/>
    <property type="project" value="InterPro"/>
</dbReference>
<keyword evidence="8 15" id="KW-0547">Nucleotide-binding</keyword>
<evidence type="ECO:0000256" key="5">
    <source>
        <dbReference type="ARBA" id="ARBA00022475"/>
    </source>
</evidence>
<dbReference type="InterPro" id="IPR036670">
    <property type="entry name" value="SecA_X-link_sf"/>
</dbReference>
<dbReference type="SUPFAM" id="SSF81886">
    <property type="entry name" value="Helical scaffold and wing domains of SecA"/>
    <property type="match status" value="1"/>
</dbReference>
<comment type="catalytic activity">
    <reaction evidence="15">
        <text>ATP + H2O + cellular proteinSide 1 = ADP + phosphate + cellular proteinSide 2.</text>
        <dbReference type="EC" id="7.4.2.8"/>
    </reaction>
</comment>
<evidence type="ECO:0000313" key="21">
    <source>
        <dbReference type="Proteomes" id="UP001149140"/>
    </source>
</evidence>
<dbReference type="Pfam" id="PF07516">
    <property type="entry name" value="SecA_SW"/>
    <property type="match status" value="1"/>
</dbReference>
<dbReference type="Gene3D" id="3.10.450.50">
    <property type="match status" value="1"/>
</dbReference>
<comment type="subunit">
    <text evidence="15">Monomer and homodimer. Part of the essential Sec protein translocation apparatus which comprises SecA, SecYEG and auxiliary proteins SecDF. Other proteins may also be involved.</text>
</comment>
<evidence type="ECO:0000259" key="18">
    <source>
        <dbReference type="PROSITE" id="PS51194"/>
    </source>
</evidence>
<dbReference type="GO" id="GO:0008564">
    <property type="term" value="F:protein-exporting ATPase activity"/>
    <property type="evidence" value="ECO:0007669"/>
    <property type="project" value="UniProtKB-EC"/>
</dbReference>
<comment type="function">
    <text evidence="15">Part of the Sec protein translocase complex. Interacts with the SecYEG preprotein conducting channel. Has a central role in coupling the hydrolysis of ATP to the transfer of proteins into and across the cell membrane, serving as an ATP-driven molecular motor driving the stepwise translocation of polypeptide chains across the membrane.</text>
</comment>
<dbReference type="PANTHER" id="PTHR30612:SF0">
    <property type="entry name" value="CHLOROPLAST PROTEIN-TRANSPORTING ATPASE"/>
    <property type="match status" value="1"/>
</dbReference>
<dbReference type="GO" id="GO:0043952">
    <property type="term" value="P:protein transport by the Sec complex"/>
    <property type="evidence" value="ECO:0007669"/>
    <property type="project" value="UniProtKB-ARBA"/>
</dbReference>
<dbReference type="InterPro" id="IPR001650">
    <property type="entry name" value="Helicase_C-like"/>
</dbReference>
<keyword evidence="12 15" id="KW-1278">Translocase</keyword>
<dbReference type="InterPro" id="IPR036266">
    <property type="entry name" value="SecA_Wing/Scaffold_sf"/>
</dbReference>
<dbReference type="SUPFAM" id="SSF52540">
    <property type="entry name" value="P-loop containing nucleoside triphosphate hydrolases"/>
    <property type="match status" value="2"/>
</dbReference>
<evidence type="ECO:0000259" key="19">
    <source>
        <dbReference type="PROSITE" id="PS51196"/>
    </source>
</evidence>
<feature type="domain" description="Helicase ATP-binding" evidence="17">
    <location>
        <begin position="87"/>
        <end position="257"/>
    </location>
</feature>
<evidence type="ECO:0000256" key="15">
    <source>
        <dbReference type="HAMAP-Rule" id="MF_01382"/>
    </source>
</evidence>
<dbReference type="Proteomes" id="UP001149140">
    <property type="component" value="Unassembled WGS sequence"/>
</dbReference>
<feature type="binding site" evidence="15">
    <location>
        <position position="85"/>
    </location>
    <ligand>
        <name>ATP</name>
        <dbReference type="ChEBI" id="CHEBI:30616"/>
    </ligand>
</feature>
<dbReference type="SMART" id="SM00957">
    <property type="entry name" value="SecA_DEAD"/>
    <property type="match status" value="1"/>
</dbReference>
<dbReference type="FunFam" id="3.90.1440.10:FF:000002">
    <property type="entry name" value="Protein translocase subunit SecA"/>
    <property type="match status" value="1"/>
</dbReference>
<evidence type="ECO:0000256" key="1">
    <source>
        <dbReference type="ARBA" id="ARBA00001947"/>
    </source>
</evidence>
<dbReference type="PROSITE" id="PS51192">
    <property type="entry name" value="HELICASE_ATP_BIND_1"/>
    <property type="match status" value="1"/>
</dbReference>
<evidence type="ECO:0000259" key="17">
    <source>
        <dbReference type="PROSITE" id="PS51192"/>
    </source>
</evidence>
<feature type="domain" description="SecA family profile" evidence="19">
    <location>
        <begin position="1"/>
        <end position="643"/>
    </location>
</feature>
<dbReference type="GO" id="GO:0031522">
    <property type="term" value="C:cell envelope Sec protein transport complex"/>
    <property type="evidence" value="ECO:0007669"/>
    <property type="project" value="TreeGrafter"/>
</dbReference>
<evidence type="ECO:0000256" key="6">
    <source>
        <dbReference type="ARBA" id="ARBA00022490"/>
    </source>
</evidence>
<dbReference type="Gene3D" id="3.40.50.300">
    <property type="entry name" value="P-loop containing nucleotide triphosphate hydrolases"/>
    <property type="match status" value="2"/>
</dbReference>